<keyword evidence="3" id="KW-1185">Reference proteome</keyword>
<dbReference type="InterPro" id="IPR038725">
    <property type="entry name" value="YdaG_split_barrel_FMN-bd"/>
</dbReference>
<dbReference type="SUPFAM" id="SSF50475">
    <property type="entry name" value="FMN-binding split barrel"/>
    <property type="match status" value="1"/>
</dbReference>
<gene>
    <name evidence="2" type="ORF">E2F50_19245</name>
</gene>
<accession>A0A4R5UAG2</accession>
<reference evidence="2 3" key="1">
    <citation type="submission" date="2019-03" db="EMBL/GenBank/DDBJ databases">
        <title>Rhizobium sp. nov., an bacterium isolated from biocrust in Mu Us Desert.</title>
        <authorList>
            <person name="Lixiong L."/>
        </authorList>
    </citation>
    <scope>NUCLEOTIDE SEQUENCE [LARGE SCALE GENOMIC DNA]</scope>
    <source>
        <strain evidence="2 3">SPY-1</strain>
    </source>
</reference>
<dbReference type="InterPro" id="IPR012349">
    <property type="entry name" value="Split_barrel_FMN-bd"/>
</dbReference>
<dbReference type="OrthoDB" id="1432662at2"/>
<comment type="caution">
    <text evidence="2">The sequence shown here is derived from an EMBL/GenBank/DDBJ whole genome shotgun (WGS) entry which is preliminary data.</text>
</comment>
<dbReference type="PANTHER" id="PTHR34818">
    <property type="entry name" value="PROTEIN BLI-3"/>
    <property type="match status" value="1"/>
</dbReference>
<organism evidence="2 3">
    <name type="scientific">Rhizobium deserti</name>
    <dbReference type="NCBI Taxonomy" id="2547961"/>
    <lineage>
        <taxon>Bacteria</taxon>
        <taxon>Pseudomonadati</taxon>
        <taxon>Pseudomonadota</taxon>
        <taxon>Alphaproteobacteria</taxon>
        <taxon>Hyphomicrobiales</taxon>
        <taxon>Rhizobiaceae</taxon>
        <taxon>Rhizobium/Agrobacterium group</taxon>
        <taxon>Rhizobium</taxon>
    </lineage>
</organism>
<dbReference type="Pfam" id="PF16242">
    <property type="entry name" value="Pyrid_ox_like"/>
    <property type="match status" value="1"/>
</dbReference>
<evidence type="ECO:0000313" key="2">
    <source>
        <dbReference type="EMBL" id="TDK31801.1"/>
    </source>
</evidence>
<evidence type="ECO:0000259" key="1">
    <source>
        <dbReference type="Pfam" id="PF16242"/>
    </source>
</evidence>
<name>A0A4R5UAG2_9HYPH</name>
<dbReference type="EMBL" id="SMTL01000006">
    <property type="protein sequence ID" value="TDK31801.1"/>
    <property type="molecule type" value="Genomic_DNA"/>
</dbReference>
<sequence>MSGMNLSEIAEKMRDIDIAMLSTHTEGGAIAARPMSNNRDVDYDGDSYYFTWEQSRMVEDIERQPKVSLTFQGSKTFSVAVEGNAEVVRDKSEFQEHWTPDLDHWFDDGIETKGIAMIKVHAERIHYWDGEEDGEITLS</sequence>
<dbReference type="AlphaFoldDB" id="A0A4R5UAG2"/>
<feature type="domain" description="General stress protein FMN-binding split barrel" evidence="1">
    <location>
        <begin position="7"/>
        <end position="131"/>
    </location>
</feature>
<dbReference type="Proteomes" id="UP000295238">
    <property type="component" value="Unassembled WGS sequence"/>
</dbReference>
<dbReference type="PANTHER" id="PTHR34818:SF1">
    <property type="entry name" value="PROTEIN BLI-3"/>
    <property type="match status" value="1"/>
</dbReference>
<dbReference type="Gene3D" id="2.30.110.10">
    <property type="entry name" value="Electron Transport, Fmn-binding Protein, Chain A"/>
    <property type="match status" value="1"/>
</dbReference>
<proteinExistence type="predicted"/>
<evidence type="ECO:0000313" key="3">
    <source>
        <dbReference type="Proteomes" id="UP000295238"/>
    </source>
</evidence>
<dbReference type="RefSeq" id="WP_133317802.1">
    <property type="nucleotide sequence ID" value="NZ_SMTL01000006.1"/>
</dbReference>
<protein>
    <submittedName>
        <fullName evidence="2">Pyridoxamine 5'-phosphate oxidase</fullName>
    </submittedName>
</protein>
<dbReference type="InterPro" id="IPR052917">
    <property type="entry name" value="Stress-Dev_Protein"/>
</dbReference>